<accession>A0A975J1G5</accession>
<feature type="domain" description="AAA+ ATPase" evidence="2">
    <location>
        <begin position="430"/>
        <end position="556"/>
    </location>
</feature>
<dbReference type="SUPFAM" id="SSF52540">
    <property type="entry name" value="P-loop containing nucleoside triphosphate hydrolases"/>
    <property type="match status" value="2"/>
</dbReference>
<feature type="compositionally biased region" description="Basic and acidic residues" evidence="1">
    <location>
        <begin position="1015"/>
        <end position="1053"/>
    </location>
</feature>
<feature type="compositionally biased region" description="Basic and acidic residues" evidence="1">
    <location>
        <begin position="935"/>
        <end position="947"/>
    </location>
</feature>
<dbReference type="PANTHER" id="PTHR43788">
    <property type="entry name" value="DNA2/NAM7 HELICASE FAMILY MEMBER"/>
    <property type="match status" value="1"/>
</dbReference>
<feature type="compositionally biased region" description="Basic and acidic residues" evidence="1">
    <location>
        <begin position="955"/>
        <end position="1003"/>
    </location>
</feature>
<evidence type="ECO:0000259" key="2">
    <source>
        <dbReference type="SMART" id="SM00382"/>
    </source>
</evidence>
<evidence type="ECO:0000313" key="3">
    <source>
        <dbReference type="EMBL" id="QUE52280.1"/>
    </source>
</evidence>
<proteinExistence type="predicted"/>
<sequence>MLRIIQSTNAASAAHYYTEGLKREDYYSLGHEVEGRWHGLALEKLGLASGNTETAKQFTALLHNRHPLTDKKLTPRMNAGENRTPGWDFVFSLPKSCSLLLAVTGDEELKRAFRESVAETMAEIEKQVATRVRIGRRQEDRATGNFAWCEFLHTTTRPLEDGLPDPHFHIHAYVFNLTHDLVEDRFKAAKIREIKDNGFFYEALYDSILTQKLEKIGYPVERTAKGWELAWLNDPSLLKKFSRRTDEIEKLAKQLGITDPKEKDKLGAKTRNRKKNGLSESDLVEAWKSRMNGAEQAALDQAYRRQLRPPSAPRTTVGEALDFAEAKLFQRESVVDRNRILASALKFGVGSVTLADIEAEMKRRGFIEREIGGEPKVTTIPRVVEEALMIQRVRDGRGKLAPIHKGRLSFSRDFLSKEQREAVRHILKSHDQVIALRGKAGSGKTTLLSEVREQVEKSGRRLFAFAPSAQASRGVLRDEGFKGAETVARLLVDKQLQLATRGHVILIDEAGTIGIPDLARIMEIAGQSTRVILSGDTGQHAPVARGDSMRLLETYAGLPVATVRQIRRQESEGYRKAVEAMADKDLKTAFARLDEIGAITEVPDAEIRYQRLARDYAQCILETGIAPLLVSPTHAEARAAVKAIRVHLSEIGKLGPEQRFRQYRELKWEDAEKGRAENYEPGQMVQFHQNVAGIKRGAILPVLGVDPAKTVWAQAPNGKRVALDLAKADRFRVYEIGEVQFAPGDPLKITNGGRDLNGRRLENGKLSTVKGIGKDGRITLANGLVLSPDFGHVAHGYDTSHSSQGKTSREVFVAQSAMSFRAGSSEQFYVSISRGKERLRIYTDDRTGLQLAVGNSARRLSALEFTGLGEEIFMKGSLKGVEWTKRIAANREHRKQKFASHAQKVMADRNIDPKQAISSFVDYIEMRRANVSPDGKNRAKGHPDSRKSKGRGKKGIPDPRRNEKAEKQPEQPAELSKKPDPKEPEKKRTSPREDKPKKPEGKRANRGIKNSELQDTAKEMKASDKHLKEVVERTQRGRDAAKRGSQREIDFSKTKASVGKLSGNKKTREEQIKQQITQKPPSPKPPTPTPPIRRGR</sequence>
<dbReference type="Gene3D" id="3.40.50.300">
    <property type="entry name" value="P-loop containing nucleotide triphosphate hydrolases"/>
    <property type="match status" value="1"/>
</dbReference>
<evidence type="ECO:0000313" key="4">
    <source>
        <dbReference type="Proteomes" id="UP000676169"/>
    </source>
</evidence>
<gene>
    <name evidence="3" type="ORF">KBB96_05150</name>
</gene>
<dbReference type="EMBL" id="CP073100">
    <property type="protein sequence ID" value="QUE52280.1"/>
    <property type="molecule type" value="Genomic_DNA"/>
</dbReference>
<feature type="region of interest" description="Disordered" evidence="1">
    <location>
        <begin position="931"/>
        <end position="1096"/>
    </location>
</feature>
<organism evidence="3 4">
    <name type="scientific">Luteolibacter ambystomatis</name>
    <dbReference type="NCBI Taxonomy" id="2824561"/>
    <lineage>
        <taxon>Bacteria</taxon>
        <taxon>Pseudomonadati</taxon>
        <taxon>Verrucomicrobiota</taxon>
        <taxon>Verrucomicrobiia</taxon>
        <taxon>Verrucomicrobiales</taxon>
        <taxon>Verrucomicrobiaceae</taxon>
        <taxon>Luteolibacter</taxon>
    </lineage>
</organism>
<dbReference type="KEGG" id="lamb:KBB96_05150"/>
<dbReference type="PANTHER" id="PTHR43788:SF8">
    <property type="entry name" value="DNA-BINDING PROTEIN SMUBP-2"/>
    <property type="match status" value="1"/>
</dbReference>
<dbReference type="Proteomes" id="UP000676169">
    <property type="component" value="Chromosome"/>
</dbReference>
<dbReference type="InterPro" id="IPR014862">
    <property type="entry name" value="TrwC"/>
</dbReference>
<keyword evidence="4" id="KW-1185">Reference proteome</keyword>
<dbReference type="SUPFAM" id="SSF55464">
    <property type="entry name" value="Origin of replication-binding domain, RBD-like"/>
    <property type="match status" value="1"/>
</dbReference>
<name>A0A975J1G5_9BACT</name>
<dbReference type="RefSeq" id="WP_211633086.1">
    <property type="nucleotide sequence ID" value="NZ_CP073100.1"/>
</dbReference>
<dbReference type="Pfam" id="PF08751">
    <property type="entry name" value="TrwC"/>
    <property type="match status" value="1"/>
</dbReference>
<dbReference type="InterPro" id="IPR003593">
    <property type="entry name" value="AAA+_ATPase"/>
</dbReference>
<dbReference type="InterPro" id="IPR050534">
    <property type="entry name" value="Coronavir_polyprotein_1ab"/>
</dbReference>
<dbReference type="NCBIfam" id="NF041492">
    <property type="entry name" value="MobF"/>
    <property type="match status" value="1"/>
</dbReference>
<dbReference type="InterPro" id="IPR027417">
    <property type="entry name" value="P-loop_NTPase"/>
</dbReference>
<evidence type="ECO:0000256" key="1">
    <source>
        <dbReference type="SAM" id="MobiDB-lite"/>
    </source>
</evidence>
<feature type="compositionally biased region" description="Pro residues" evidence="1">
    <location>
        <begin position="1080"/>
        <end position="1096"/>
    </location>
</feature>
<dbReference type="SMART" id="SM00382">
    <property type="entry name" value="AAA"/>
    <property type="match status" value="1"/>
</dbReference>
<dbReference type="Pfam" id="PF13604">
    <property type="entry name" value="AAA_30"/>
    <property type="match status" value="1"/>
</dbReference>
<dbReference type="GO" id="GO:0043139">
    <property type="term" value="F:5'-3' DNA helicase activity"/>
    <property type="evidence" value="ECO:0007669"/>
    <property type="project" value="TreeGrafter"/>
</dbReference>
<dbReference type="AlphaFoldDB" id="A0A975J1G5"/>
<protein>
    <submittedName>
        <fullName evidence="3">Relaxase domain-containing protein</fullName>
    </submittedName>
</protein>
<reference evidence="3" key="1">
    <citation type="submission" date="2021-04" db="EMBL/GenBank/DDBJ databases">
        <title>Luteolibacter sp. 32A isolated from the skin of an Anderson's salamander (Ambystoma andersonii).</title>
        <authorList>
            <person name="Spergser J."/>
            <person name="Busse H.-J."/>
        </authorList>
    </citation>
    <scope>NUCLEOTIDE SEQUENCE</scope>
    <source>
        <strain evidence="3">32A</strain>
    </source>
</reference>